<dbReference type="PROSITE" id="PS01031">
    <property type="entry name" value="SHSP"/>
    <property type="match status" value="1"/>
</dbReference>
<dbReference type="OrthoDB" id="10060792at2759"/>
<dbReference type="GO" id="GO:0042026">
    <property type="term" value="P:protein refolding"/>
    <property type="evidence" value="ECO:0007669"/>
    <property type="project" value="TreeGrafter"/>
</dbReference>
<sequence>MADSGIKRNIPIKLGDFSVIDSEFSNIRERFDAEMRKMEEEMSRFRSELMNRESNFFKSTTSRHHTSSSEHRTSTTSKTEGWDSSKPDGVPPMRSAFDSFKSTTTQQQSSQNSSLSPQHDSNTWLDGLNSPLIQDEGDNKMLKLRFDVSQYTPEEIVVKTVDNKLLVHAKHEEKTDTKSVYREYNREFLLPKGTNPETIKSSLSKDGVLTVEAPLPALGQGEKLIPIAHH</sequence>
<dbReference type="GO" id="GO:0005634">
    <property type="term" value="C:nucleus"/>
    <property type="evidence" value="ECO:0007669"/>
    <property type="project" value="TreeGrafter"/>
</dbReference>
<dbReference type="Gene3D" id="2.60.40.790">
    <property type="match status" value="1"/>
</dbReference>
<dbReference type="EMBL" id="NNAY01002722">
    <property type="protein sequence ID" value="OXU20693.1"/>
    <property type="molecule type" value="Genomic_DNA"/>
</dbReference>
<dbReference type="AlphaFoldDB" id="A0A232EQR4"/>
<comment type="caution">
    <text evidence="7">The sequence shown here is derived from an EMBL/GenBank/DDBJ whole genome shotgun (WGS) entry which is preliminary data.</text>
</comment>
<dbReference type="GO" id="GO:0046872">
    <property type="term" value="F:metal ion binding"/>
    <property type="evidence" value="ECO:0007669"/>
    <property type="project" value="UniProtKB-KW"/>
</dbReference>
<dbReference type="GO" id="GO:0005737">
    <property type="term" value="C:cytoplasm"/>
    <property type="evidence" value="ECO:0007669"/>
    <property type="project" value="TreeGrafter"/>
</dbReference>
<protein>
    <recommendedName>
        <fullName evidence="6">SHSP domain-containing protein</fullName>
    </recommendedName>
</protein>
<dbReference type="Proteomes" id="UP000215335">
    <property type="component" value="Unassembled WGS sequence"/>
</dbReference>
<evidence type="ECO:0000259" key="6">
    <source>
        <dbReference type="PROSITE" id="PS01031"/>
    </source>
</evidence>
<comment type="similarity">
    <text evidence="2 3">Belongs to the small heat shock protein (HSP20) family.</text>
</comment>
<keyword evidence="1" id="KW-0862">Zinc</keyword>
<evidence type="ECO:0000313" key="7">
    <source>
        <dbReference type="EMBL" id="OXU20693.1"/>
    </source>
</evidence>
<evidence type="ECO:0000256" key="1">
    <source>
        <dbReference type="PIRSR" id="PIRSR036514-1"/>
    </source>
</evidence>
<feature type="region of interest" description="Disordered" evidence="5">
    <location>
        <begin position="56"/>
        <end position="132"/>
    </location>
</feature>
<keyword evidence="4" id="KW-0175">Coiled coil</keyword>
<dbReference type="CDD" id="cd06526">
    <property type="entry name" value="metazoan_ACD"/>
    <property type="match status" value="1"/>
</dbReference>
<dbReference type="SUPFAM" id="SSF49764">
    <property type="entry name" value="HSP20-like chaperones"/>
    <property type="match status" value="1"/>
</dbReference>
<proteinExistence type="inferred from homology"/>
<evidence type="ECO:0000256" key="5">
    <source>
        <dbReference type="SAM" id="MobiDB-lite"/>
    </source>
</evidence>
<evidence type="ECO:0000256" key="2">
    <source>
        <dbReference type="PROSITE-ProRule" id="PRU00285"/>
    </source>
</evidence>
<dbReference type="PRINTS" id="PR00299">
    <property type="entry name" value="ACRYSTALLIN"/>
</dbReference>
<dbReference type="GO" id="GO:0051082">
    <property type="term" value="F:unfolded protein binding"/>
    <property type="evidence" value="ECO:0007669"/>
    <property type="project" value="TreeGrafter"/>
</dbReference>
<feature type="binding site" evidence="1">
    <location>
        <position position="173"/>
    </location>
    <ligand>
        <name>Zn(2+)</name>
        <dbReference type="ChEBI" id="CHEBI:29105"/>
        <label>1</label>
    </ligand>
</feature>
<reference evidence="7 8" key="1">
    <citation type="journal article" date="2017" name="Curr. Biol.">
        <title>The Evolution of Venom by Co-option of Single-Copy Genes.</title>
        <authorList>
            <person name="Martinson E.O."/>
            <person name="Mrinalini"/>
            <person name="Kelkar Y.D."/>
            <person name="Chang C.H."/>
            <person name="Werren J.H."/>
        </authorList>
    </citation>
    <scope>NUCLEOTIDE SEQUENCE [LARGE SCALE GENOMIC DNA]</scope>
    <source>
        <strain evidence="7 8">Alberta</strain>
        <tissue evidence="7">Whole body</tissue>
    </source>
</reference>
<keyword evidence="1" id="KW-0479">Metal-binding</keyword>
<feature type="binding site" evidence="1">
    <location>
        <position position="171"/>
    </location>
    <ligand>
        <name>Zn(2+)</name>
        <dbReference type="ChEBI" id="CHEBI:29105"/>
        <label>1</label>
    </ligand>
</feature>
<dbReference type="STRING" id="543379.A0A232EQR4"/>
<dbReference type="InterPro" id="IPR008978">
    <property type="entry name" value="HSP20-like_chaperone"/>
</dbReference>
<dbReference type="PANTHER" id="PTHR45640:SF26">
    <property type="entry name" value="RE23625P"/>
    <property type="match status" value="1"/>
</dbReference>
<dbReference type="InterPro" id="IPR001436">
    <property type="entry name" value="Alpha-crystallin/sHSP_animal"/>
</dbReference>
<evidence type="ECO:0000313" key="8">
    <source>
        <dbReference type="Proteomes" id="UP000215335"/>
    </source>
</evidence>
<dbReference type="Pfam" id="PF00011">
    <property type="entry name" value="HSP20"/>
    <property type="match status" value="1"/>
</dbReference>
<keyword evidence="8" id="KW-1185">Reference proteome</keyword>
<dbReference type="GO" id="GO:0009408">
    <property type="term" value="P:response to heat"/>
    <property type="evidence" value="ECO:0007669"/>
    <property type="project" value="UniProtKB-ARBA"/>
</dbReference>
<feature type="coiled-coil region" evidence="4">
    <location>
        <begin position="28"/>
        <end position="55"/>
    </location>
</feature>
<dbReference type="InterPro" id="IPR002068">
    <property type="entry name" value="A-crystallin/Hsp20_dom"/>
</dbReference>
<evidence type="ECO:0000256" key="4">
    <source>
        <dbReference type="SAM" id="Coils"/>
    </source>
</evidence>
<accession>A0A232EQR4</accession>
<name>A0A232EQR4_9HYME</name>
<dbReference type="PANTHER" id="PTHR45640">
    <property type="entry name" value="HEAT SHOCK PROTEIN HSP-12.2-RELATED"/>
    <property type="match status" value="1"/>
</dbReference>
<gene>
    <name evidence="7" type="ORF">TSAR_006833</name>
</gene>
<feature type="domain" description="SHSP" evidence="6">
    <location>
        <begin position="123"/>
        <end position="230"/>
    </location>
</feature>
<organism evidence="7 8">
    <name type="scientific">Trichomalopsis sarcophagae</name>
    <dbReference type="NCBI Taxonomy" id="543379"/>
    <lineage>
        <taxon>Eukaryota</taxon>
        <taxon>Metazoa</taxon>
        <taxon>Ecdysozoa</taxon>
        <taxon>Arthropoda</taxon>
        <taxon>Hexapoda</taxon>
        <taxon>Insecta</taxon>
        <taxon>Pterygota</taxon>
        <taxon>Neoptera</taxon>
        <taxon>Endopterygota</taxon>
        <taxon>Hymenoptera</taxon>
        <taxon>Apocrita</taxon>
        <taxon>Proctotrupomorpha</taxon>
        <taxon>Chalcidoidea</taxon>
        <taxon>Pteromalidae</taxon>
        <taxon>Pteromalinae</taxon>
        <taxon>Trichomalopsis</taxon>
    </lineage>
</organism>
<dbReference type="SMR" id="A0A232EQR4"/>
<evidence type="ECO:0000256" key="3">
    <source>
        <dbReference type="RuleBase" id="RU003616"/>
    </source>
</evidence>
<feature type="compositionally biased region" description="Low complexity" evidence="5">
    <location>
        <begin position="99"/>
        <end position="121"/>
    </location>
</feature>